<comment type="caution">
    <text evidence="1">The sequence shown here is derived from an EMBL/GenBank/DDBJ whole genome shotgun (WGS) entry which is preliminary data.</text>
</comment>
<protein>
    <submittedName>
        <fullName evidence="1">Uncharacterized protein</fullName>
    </submittedName>
</protein>
<evidence type="ECO:0000313" key="2">
    <source>
        <dbReference type="Proteomes" id="UP000541185"/>
    </source>
</evidence>
<gene>
    <name evidence="1" type="ORF">HHL11_12635</name>
</gene>
<reference evidence="1 2" key="1">
    <citation type="submission" date="2020-04" db="EMBL/GenBank/DDBJ databases">
        <title>Ramlibacter sp. G-1-2-2 isolated from soil.</title>
        <authorList>
            <person name="Dahal R.H."/>
        </authorList>
    </citation>
    <scope>NUCLEOTIDE SEQUENCE [LARGE SCALE GENOMIC DNA]</scope>
    <source>
        <strain evidence="1 2">G-1-2-2</strain>
    </source>
</reference>
<dbReference type="EMBL" id="JABBFX010000001">
    <property type="protein sequence ID" value="NML44605.1"/>
    <property type="molecule type" value="Genomic_DNA"/>
</dbReference>
<keyword evidence="2" id="KW-1185">Reference proteome</keyword>
<evidence type="ECO:0000313" key="1">
    <source>
        <dbReference type="EMBL" id="NML44605.1"/>
    </source>
</evidence>
<accession>A0A848H1C3</accession>
<proteinExistence type="predicted"/>
<sequence length="59" mass="6776">MAVKFEVNELLLCAWIDAAGRTRRQTYSPDQVDLVHSDSLIWLKVFLRLSSRWPVVAAC</sequence>
<organism evidence="1 2">
    <name type="scientific">Ramlibacter agri</name>
    <dbReference type="NCBI Taxonomy" id="2728837"/>
    <lineage>
        <taxon>Bacteria</taxon>
        <taxon>Pseudomonadati</taxon>
        <taxon>Pseudomonadota</taxon>
        <taxon>Betaproteobacteria</taxon>
        <taxon>Burkholderiales</taxon>
        <taxon>Comamonadaceae</taxon>
        <taxon>Ramlibacter</taxon>
    </lineage>
</organism>
<dbReference type="AlphaFoldDB" id="A0A848H1C3"/>
<dbReference type="Proteomes" id="UP000541185">
    <property type="component" value="Unassembled WGS sequence"/>
</dbReference>
<name>A0A848H1C3_9BURK</name>